<keyword evidence="3 6" id="KW-0812">Transmembrane</keyword>
<reference evidence="8" key="1">
    <citation type="journal article" date="2018" name="Nat. Microbiol.">
        <title>Leveraging single-cell genomics to expand the fungal tree of life.</title>
        <authorList>
            <person name="Ahrendt S.R."/>
            <person name="Quandt C.A."/>
            <person name="Ciobanu D."/>
            <person name="Clum A."/>
            <person name="Salamov A."/>
            <person name="Andreopoulos B."/>
            <person name="Cheng J.F."/>
            <person name="Woyke T."/>
            <person name="Pelin A."/>
            <person name="Henrissat B."/>
            <person name="Reynolds N.K."/>
            <person name="Benny G.L."/>
            <person name="Smith M.E."/>
            <person name="James T.Y."/>
            <person name="Grigoriev I.V."/>
        </authorList>
    </citation>
    <scope>NUCLEOTIDE SEQUENCE [LARGE SCALE GENOMIC DNA]</scope>
    <source>
        <strain evidence="8">RSA 1356</strain>
    </source>
</reference>
<dbReference type="GO" id="GO:0016192">
    <property type="term" value="P:vesicle-mediated transport"/>
    <property type="evidence" value="ECO:0007669"/>
    <property type="project" value="TreeGrafter"/>
</dbReference>
<dbReference type="InterPro" id="IPR019365">
    <property type="entry name" value="TVP18/Ca-channel_flower"/>
</dbReference>
<evidence type="ECO:0000256" key="3">
    <source>
        <dbReference type="ARBA" id="ARBA00022692"/>
    </source>
</evidence>
<dbReference type="AlphaFoldDB" id="A0A4P9XP61"/>
<dbReference type="EMBL" id="KZ992676">
    <property type="protein sequence ID" value="RKP07758.1"/>
    <property type="molecule type" value="Genomic_DNA"/>
</dbReference>
<sequence>MGFVKELRSGQYTIYAQWCALISVPLLILFGILNLTSTPIYSILGFVFAFLITFSEMPLLLKCCPTSERFDTFMKRFENNYFRAGMYAM</sequence>
<accession>A0A4P9XP61</accession>
<dbReference type="Pfam" id="PF10233">
    <property type="entry name" value="Cg6151-P"/>
    <property type="match status" value="1"/>
</dbReference>
<evidence type="ECO:0000313" key="8">
    <source>
        <dbReference type="Proteomes" id="UP000271241"/>
    </source>
</evidence>
<dbReference type="STRING" id="78915.A0A4P9XP61"/>
<evidence type="ECO:0000313" key="7">
    <source>
        <dbReference type="EMBL" id="RKP07758.1"/>
    </source>
</evidence>
<proteinExistence type="inferred from homology"/>
<gene>
    <name evidence="7" type="ORF">THASP1DRAFT_30429</name>
</gene>
<evidence type="ECO:0000256" key="6">
    <source>
        <dbReference type="SAM" id="Phobius"/>
    </source>
</evidence>
<organism evidence="7 8">
    <name type="scientific">Thamnocephalis sphaerospora</name>
    <dbReference type="NCBI Taxonomy" id="78915"/>
    <lineage>
        <taxon>Eukaryota</taxon>
        <taxon>Fungi</taxon>
        <taxon>Fungi incertae sedis</taxon>
        <taxon>Zoopagomycota</taxon>
        <taxon>Zoopagomycotina</taxon>
        <taxon>Zoopagomycetes</taxon>
        <taxon>Zoopagales</taxon>
        <taxon>Sigmoideomycetaceae</taxon>
        <taxon>Thamnocephalis</taxon>
    </lineage>
</organism>
<dbReference type="GO" id="GO:0016020">
    <property type="term" value="C:membrane"/>
    <property type="evidence" value="ECO:0007669"/>
    <property type="project" value="InterPro"/>
</dbReference>
<feature type="transmembrane region" description="Helical" evidence="6">
    <location>
        <begin position="39"/>
        <end position="61"/>
    </location>
</feature>
<protein>
    <submittedName>
        <fullName evidence="7">Uncharacterized protein</fullName>
    </submittedName>
</protein>
<dbReference type="GO" id="GO:0012505">
    <property type="term" value="C:endomembrane system"/>
    <property type="evidence" value="ECO:0007669"/>
    <property type="project" value="UniProtKB-SubCell"/>
</dbReference>
<keyword evidence="5 6" id="KW-0472">Membrane</keyword>
<dbReference type="OrthoDB" id="5591789at2759"/>
<evidence type="ECO:0000256" key="5">
    <source>
        <dbReference type="ARBA" id="ARBA00023136"/>
    </source>
</evidence>
<evidence type="ECO:0000256" key="2">
    <source>
        <dbReference type="ARBA" id="ARBA00005738"/>
    </source>
</evidence>
<dbReference type="PANTHER" id="PTHR13314">
    <property type="entry name" value="CALCIUM CHANNEL FLOWER HOMOLOG"/>
    <property type="match status" value="1"/>
</dbReference>
<feature type="transmembrane region" description="Helical" evidence="6">
    <location>
        <begin position="12"/>
        <end position="33"/>
    </location>
</feature>
<comment type="subcellular location">
    <subcellularLocation>
        <location evidence="1">Endomembrane system</location>
        <topology evidence="1">Multi-pass membrane protein</topology>
    </subcellularLocation>
</comment>
<keyword evidence="4 6" id="KW-1133">Transmembrane helix</keyword>
<comment type="similarity">
    <text evidence="2">Belongs to the TVP18 family.</text>
</comment>
<dbReference type="Proteomes" id="UP000271241">
    <property type="component" value="Unassembled WGS sequence"/>
</dbReference>
<name>A0A4P9XP61_9FUNG</name>
<dbReference type="PANTHER" id="PTHR13314:SF2">
    <property type="entry name" value="CALCIUM CHANNEL FLOWER HOMOLOG"/>
    <property type="match status" value="1"/>
</dbReference>
<evidence type="ECO:0000256" key="1">
    <source>
        <dbReference type="ARBA" id="ARBA00004127"/>
    </source>
</evidence>
<keyword evidence="8" id="KW-1185">Reference proteome</keyword>
<evidence type="ECO:0000256" key="4">
    <source>
        <dbReference type="ARBA" id="ARBA00022989"/>
    </source>
</evidence>